<accession>A0ABR4AYI5</accession>
<name>A0ABR4AYI5_9LECA</name>
<comment type="caution">
    <text evidence="2">The sequence shown here is derived from an EMBL/GenBank/DDBJ whole genome shotgun (WGS) entry which is preliminary data.</text>
</comment>
<keyword evidence="3" id="KW-1185">Reference proteome</keyword>
<keyword evidence="1" id="KW-0732">Signal</keyword>
<sequence>MVLLHVLVCLHFFSFCTLAHPASPPPPAFSLFDNAKLNTTVLPNLTHALSALPPDPFHYDTTTPLSIVLYSYGKALNATRVNRLIIHANDDAFHHDEDSPILTERVIYYDILDPPSTSSYITLGIRAIESVTWGQWEIATRALSLFFTTWDVVELQFEIEWAEGLTKIGWGRLVEVS</sequence>
<evidence type="ECO:0000313" key="2">
    <source>
        <dbReference type="EMBL" id="KAL2048548.1"/>
    </source>
</evidence>
<gene>
    <name evidence="2" type="ORF">N7G274_000460</name>
</gene>
<evidence type="ECO:0000256" key="1">
    <source>
        <dbReference type="SAM" id="SignalP"/>
    </source>
</evidence>
<reference evidence="2 3" key="1">
    <citation type="submission" date="2024-09" db="EMBL/GenBank/DDBJ databases">
        <title>Rethinking Asexuality: The Enigmatic Case of Functional Sexual Genes in Lepraria (Stereocaulaceae).</title>
        <authorList>
            <person name="Doellman M."/>
            <person name="Sun Y."/>
            <person name="Barcenas-Pena A."/>
            <person name="Lumbsch H.T."/>
            <person name="Grewe F."/>
        </authorList>
    </citation>
    <scope>NUCLEOTIDE SEQUENCE [LARGE SCALE GENOMIC DNA]</scope>
    <source>
        <strain evidence="2 3">Mercado 3170</strain>
    </source>
</reference>
<evidence type="ECO:0000313" key="3">
    <source>
        <dbReference type="Proteomes" id="UP001590950"/>
    </source>
</evidence>
<organism evidence="2 3">
    <name type="scientific">Stereocaulon virgatum</name>
    <dbReference type="NCBI Taxonomy" id="373712"/>
    <lineage>
        <taxon>Eukaryota</taxon>
        <taxon>Fungi</taxon>
        <taxon>Dikarya</taxon>
        <taxon>Ascomycota</taxon>
        <taxon>Pezizomycotina</taxon>
        <taxon>Lecanoromycetes</taxon>
        <taxon>OSLEUM clade</taxon>
        <taxon>Lecanoromycetidae</taxon>
        <taxon>Lecanorales</taxon>
        <taxon>Lecanorineae</taxon>
        <taxon>Stereocaulaceae</taxon>
        <taxon>Stereocaulon</taxon>
    </lineage>
</organism>
<dbReference type="Proteomes" id="UP001590950">
    <property type="component" value="Unassembled WGS sequence"/>
</dbReference>
<dbReference type="EMBL" id="JBEFKJ010000001">
    <property type="protein sequence ID" value="KAL2048548.1"/>
    <property type="molecule type" value="Genomic_DNA"/>
</dbReference>
<protein>
    <submittedName>
        <fullName evidence="2">Uncharacterized protein</fullName>
    </submittedName>
</protein>
<feature type="signal peptide" evidence="1">
    <location>
        <begin position="1"/>
        <end position="19"/>
    </location>
</feature>
<feature type="chain" id="PRO_5046224484" evidence="1">
    <location>
        <begin position="20"/>
        <end position="177"/>
    </location>
</feature>
<proteinExistence type="predicted"/>